<reference evidence="12" key="1">
    <citation type="submission" date="2022-07" db="EMBL/GenBank/DDBJ databases">
        <title>The genome of Lyophyllum shimeji provides insight into the initial evolution of ectomycorrhizal fungal genome.</title>
        <authorList>
            <person name="Kobayashi Y."/>
            <person name="Shibata T."/>
            <person name="Hirakawa H."/>
            <person name="Shigenobu S."/>
            <person name="Nishiyama T."/>
            <person name="Yamada A."/>
            <person name="Hasebe M."/>
            <person name="Kawaguchi M."/>
        </authorList>
    </citation>
    <scope>NUCLEOTIDE SEQUENCE</scope>
    <source>
        <strain evidence="12">AT787</strain>
    </source>
</reference>
<evidence type="ECO:0000256" key="5">
    <source>
        <dbReference type="ARBA" id="ARBA00022827"/>
    </source>
</evidence>
<sequence length="336" mass="35475">MRFLILLVTIAYFALAAASFDYVIVGGGATGLALAVRLSEDSSKSVVVLEAGGTGFGNVNITNLRLSRSNFGTPEDWQFVAVPQTHGGNRVQAQAQGRVLGGGSAINSGMYTRGNEIEYDALETLGAKGWNWKSMFAAVKKSERFFPPSTPDVQVLNVTFDPAFHGIAGPVALSLQALNISRLFPAVVVPTLRALGFEMNFDSNGGRHNGPSWNYLTVLPDTSTRSHAVSGYYLPVASPLDNPGGSKVATLNGANIILSASTLNTPKILELSGVGDPNVLRSIGIDVQIDLQGVGANLCNQPMSTGTSFLMRNGTVDVGNAIRSAILDFLSRSLRS</sequence>
<evidence type="ECO:0000256" key="2">
    <source>
        <dbReference type="ARBA" id="ARBA00010790"/>
    </source>
</evidence>
<feature type="chain" id="PRO_5040386009" evidence="9">
    <location>
        <begin position="19"/>
        <end position="336"/>
    </location>
</feature>
<feature type="domain" description="Glucose-methanol-choline oxidoreductase N-terminal" evidence="11">
    <location>
        <begin position="261"/>
        <end position="275"/>
    </location>
</feature>
<accession>A0A9P3PLN6</accession>
<dbReference type="InterPro" id="IPR012132">
    <property type="entry name" value="GMC_OxRdtase"/>
</dbReference>
<dbReference type="PROSITE" id="PS00624">
    <property type="entry name" value="GMC_OXRED_2"/>
    <property type="match status" value="1"/>
</dbReference>
<evidence type="ECO:0000256" key="7">
    <source>
        <dbReference type="ARBA" id="ARBA00023180"/>
    </source>
</evidence>
<evidence type="ECO:0000256" key="1">
    <source>
        <dbReference type="ARBA" id="ARBA00001974"/>
    </source>
</evidence>
<evidence type="ECO:0000313" key="13">
    <source>
        <dbReference type="Proteomes" id="UP001063166"/>
    </source>
</evidence>
<feature type="signal peptide" evidence="9">
    <location>
        <begin position="1"/>
        <end position="18"/>
    </location>
</feature>
<dbReference type="PANTHER" id="PTHR11552">
    <property type="entry name" value="GLUCOSE-METHANOL-CHOLINE GMC OXIDOREDUCTASE"/>
    <property type="match status" value="1"/>
</dbReference>
<evidence type="ECO:0000256" key="8">
    <source>
        <dbReference type="RuleBase" id="RU003968"/>
    </source>
</evidence>
<keyword evidence="7" id="KW-0325">Glycoprotein</keyword>
<dbReference type="GO" id="GO:0016614">
    <property type="term" value="F:oxidoreductase activity, acting on CH-OH group of donors"/>
    <property type="evidence" value="ECO:0007669"/>
    <property type="project" value="InterPro"/>
</dbReference>
<dbReference type="OrthoDB" id="269227at2759"/>
<feature type="domain" description="Glucose-methanol-choline oxidoreductase N-terminal" evidence="10">
    <location>
        <begin position="97"/>
        <end position="120"/>
    </location>
</feature>
<evidence type="ECO:0000256" key="3">
    <source>
        <dbReference type="ARBA" id="ARBA00022630"/>
    </source>
</evidence>
<dbReference type="InterPro" id="IPR000172">
    <property type="entry name" value="GMC_OxRdtase_N"/>
</dbReference>
<dbReference type="Pfam" id="PF00732">
    <property type="entry name" value="GMC_oxred_N"/>
    <property type="match status" value="1"/>
</dbReference>
<dbReference type="Proteomes" id="UP001063166">
    <property type="component" value="Unassembled WGS sequence"/>
</dbReference>
<keyword evidence="4 9" id="KW-0732">Signal</keyword>
<evidence type="ECO:0000259" key="10">
    <source>
        <dbReference type="PROSITE" id="PS00623"/>
    </source>
</evidence>
<proteinExistence type="inferred from homology"/>
<dbReference type="GO" id="GO:0050660">
    <property type="term" value="F:flavin adenine dinucleotide binding"/>
    <property type="evidence" value="ECO:0007669"/>
    <property type="project" value="InterPro"/>
</dbReference>
<evidence type="ECO:0000313" key="12">
    <source>
        <dbReference type="EMBL" id="GLB37971.1"/>
    </source>
</evidence>
<dbReference type="InterPro" id="IPR027424">
    <property type="entry name" value="Glucose_Oxidase_domain_2"/>
</dbReference>
<keyword evidence="6" id="KW-0560">Oxidoreductase</keyword>
<gene>
    <name evidence="12" type="ORF">LshimejAT787_0410220</name>
</gene>
<organism evidence="12 13">
    <name type="scientific">Lyophyllum shimeji</name>
    <name type="common">Hon-shimeji</name>
    <name type="synonym">Tricholoma shimeji</name>
    <dbReference type="NCBI Taxonomy" id="47721"/>
    <lineage>
        <taxon>Eukaryota</taxon>
        <taxon>Fungi</taxon>
        <taxon>Dikarya</taxon>
        <taxon>Basidiomycota</taxon>
        <taxon>Agaricomycotina</taxon>
        <taxon>Agaricomycetes</taxon>
        <taxon>Agaricomycetidae</taxon>
        <taxon>Agaricales</taxon>
        <taxon>Tricholomatineae</taxon>
        <taxon>Lyophyllaceae</taxon>
        <taxon>Lyophyllum</taxon>
    </lineage>
</organism>
<evidence type="ECO:0000256" key="9">
    <source>
        <dbReference type="SAM" id="SignalP"/>
    </source>
</evidence>
<keyword evidence="13" id="KW-1185">Reference proteome</keyword>
<keyword evidence="5 8" id="KW-0274">FAD</keyword>
<dbReference type="SUPFAM" id="SSF51905">
    <property type="entry name" value="FAD/NAD(P)-binding domain"/>
    <property type="match status" value="1"/>
</dbReference>
<dbReference type="Gene3D" id="4.10.450.10">
    <property type="entry name" value="Glucose Oxidase, domain 2"/>
    <property type="match status" value="1"/>
</dbReference>
<dbReference type="AlphaFoldDB" id="A0A9P3PLN6"/>
<dbReference type="Gene3D" id="3.30.560.10">
    <property type="entry name" value="Glucose Oxidase, domain 3"/>
    <property type="match status" value="2"/>
</dbReference>
<evidence type="ECO:0000256" key="6">
    <source>
        <dbReference type="ARBA" id="ARBA00023002"/>
    </source>
</evidence>
<evidence type="ECO:0000256" key="4">
    <source>
        <dbReference type="ARBA" id="ARBA00022729"/>
    </source>
</evidence>
<dbReference type="PANTHER" id="PTHR11552:SF201">
    <property type="entry name" value="GLUCOSE-METHANOL-CHOLINE OXIDOREDUCTASE N-TERMINAL DOMAIN-CONTAINING PROTEIN"/>
    <property type="match status" value="1"/>
</dbReference>
<dbReference type="Gene3D" id="3.50.50.60">
    <property type="entry name" value="FAD/NAD(P)-binding domain"/>
    <property type="match status" value="2"/>
</dbReference>
<comment type="caution">
    <text evidence="12">The sequence shown here is derived from an EMBL/GenBank/DDBJ whole genome shotgun (WGS) entry which is preliminary data.</text>
</comment>
<comment type="cofactor">
    <cofactor evidence="1">
        <name>FAD</name>
        <dbReference type="ChEBI" id="CHEBI:57692"/>
    </cofactor>
</comment>
<dbReference type="InterPro" id="IPR036188">
    <property type="entry name" value="FAD/NAD-bd_sf"/>
</dbReference>
<protein>
    <submittedName>
        <fullName evidence="12">GMC oxidoreductase</fullName>
    </submittedName>
</protein>
<name>A0A9P3PLN6_LYOSH</name>
<comment type="similarity">
    <text evidence="2 8">Belongs to the GMC oxidoreductase family.</text>
</comment>
<dbReference type="EMBL" id="BRPK01000004">
    <property type="protein sequence ID" value="GLB37971.1"/>
    <property type="molecule type" value="Genomic_DNA"/>
</dbReference>
<evidence type="ECO:0000259" key="11">
    <source>
        <dbReference type="PROSITE" id="PS00624"/>
    </source>
</evidence>
<dbReference type="PROSITE" id="PS00623">
    <property type="entry name" value="GMC_OXRED_1"/>
    <property type="match status" value="1"/>
</dbReference>
<keyword evidence="3 8" id="KW-0285">Flavoprotein</keyword>